<evidence type="ECO:0000256" key="2">
    <source>
        <dbReference type="ARBA" id="ARBA00022692"/>
    </source>
</evidence>
<feature type="transmembrane region" description="Helical" evidence="5">
    <location>
        <begin position="90"/>
        <end position="108"/>
    </location>
</feature>
<organism evidence="6 7">
    <name type="scientific">Podospora didyma</name>
    <dbReference type="NCBI Taxonomy" id="330526"/>
    <lineage>
        <taxon>Eukaryota</taxon>
        <taxon>Fungi</taxon>
        <taxon>Dikarya</taxon>
        <taxon>Ascomycota</taxon>
        <taxon>Pezizomycotina</taxon>
        <taxon>Sordariomycetes</taxon>
        <taxon>Sordariomycetidae</taxon>
        <taxon>Sordariales</taxon>
        <taxon>Podosporaceae</taxon>
        <taxon>Podospora</taxon>
    </lineage>
</organism>
<evidence type="ECO:0000256" key="1">
    <source>
        <dbReference type="ARBA" id="ARBA00004141"/>
    </source>
</evidence>
<reference evidence="6" key="1">
    <citation type="journal article" date="2023" name="Mol. Phylogenet. Evol.">
        <title>Genome-scale phylogeny and comparative genomics of the fungal order Sordariales.</title>
        <authorList>
            <person name="Hensen N."/>
            <person name="Bonometti L."/>
            <person name="Westerberg I."/>
            <person name="Brannstrom I.O."/>
            <person name="Guillou S."/>
            <person name="Cros-Aarteil S."/>
            <person name="Calhoun S."/>
            <person name="Haridas S."/>
            <person name="Kuo A."/>
            <person name="Mondo S."/>
            <person name="Pangilinan J."/>
            <person name="Riley R."/>
            <person name="LaButti K."/>
            <person name="Andreopoulos B."/>
            <person name="Lipzen A."/>
            <person name="Chen C."/>
            <person name="Yan M."/>
            <person name="Daum C."/>
            <person name="Ng V."/>
            <person name="Clum A."/>
            <person name="Steindorff A."/>
            <person name="Ohm R.A."/>
            <person name="Martin F."/>
            <person name="Silar P."/>
            <person name="Natvig D.O."/>
            <person name="Lalanne C."/>
            <person name="Gautier V."/>
            <person name="Ament-Velasquez S.L."/>
            <person name="Kruys A."/>
            <person name="Hutchinson M.I."/>
            <person name="Powell A.J."/>
            <person name="Barry K."/>
            <person name="Miller A.N."/>
            <person name="Grigoriev I.V."/>
            <person name="Debuchy R."/>
            <person name="Gladieux P."/>
            <person name="Hiltunen Thoren M."/>
            <person name="Johannesson H."/>
        </authorList>
    </citation>
    <scope>NUCLEOTIDE SEQUENCE</scope>
    <source>
        <strain evidence="6">CBS 232.78</strain>
    </source>
</reference>
<comment type="caution">
    <text evidence="6">The sequence shown here is derived from an EMBL/GenBank/DDBJ whole genome shotgun (WGS) entry which is preliminary data.</text>
</comment>
<dbReference type="Proteomes" id="UP001285441">
    <property type="component" value="Unassembled WGS sequence"/>
</dbReference>
<evidence type="ECO:0000256" key="4">
    <source>
        <dbReference type="ARBA" id="ARBA00023136"/>
    </source>
</evidence>
<reference evidence="6" key="2">
    <citation type="submission" date="2023-06" db="EMBL/GenBank/DDBJ databases">
        <authorList>
            <consortium name="Lawrence Berkeley National Laboratory"/>
            <person name="Haridas S."/>
            <person name="Hensen N."/>
            <person name="Bonometti L."/>
            <person name="Westerberg I."/>
            <person name="Brannstrom I.O."/>
            <person name="Guillou S."/>
            <person name="Cros-Aarteil S."/>
            <person name="Calhoun S."/>
            <person name="Kuo A."/>
            <person name="Mondo S."/>
            <person name="Pangilinan J."/>
            <person name="Riley R."/>
            <person name="LaButti K."/>
            <person name="Andreopoulos B."/>
            <person name="Lipzen A."/>
            <person name="Chen C."/>
            <person name="Yanf M."/>
            <person name="Daum C."/>
            <person name="Ng V."/>
            <person name="Clum A."/>
            <person name="Steindorff A."/>
            <person name="Ohm R."/>
            <person name="Martin F."/>
            <person name="Silar P."/>
            <person name="Natvig D."/>
            <person name="Lalanne C."/>
            <person name="Gautier V."/>
            <person name="Ament-velasquez S.L."/>
            <person name="Kruys A."/>
            <person name="Hutchinson M.I."/>
            <person name="Powell A.J."/>
            <person name="Barry K."/>
            <person name="Miller A.N."/>
            <person name="Grigoriev I.V."/>
            <person name="Debuchy R."/>
            <person name="Gladieux P."/>
            <person name="Thoren M.H."/>
            <person name="Johannesson H."/>
        </authorList>
    </citation>
    <scope>NUCLEOTIDE SEQUENCE</scope>
    <source>
        <strain evidence="6">CBS 232.78</strain>
    </source>
</reference>
<feature type="transmembrane region" description="Helical" evidence="5">
    <location>
        <begin position="237"/>
        <end position="257"/>
    </location>
</feature>
<dbReference type="AlphaFoldDB" id="A0AAE0NSR3"/>
<dbReference type="PANTHER" id="PTHR31465">
    <property type="entry name" value="PROTEIN RTA1-RELATED"/>
    <property type="match status" value="1"/>
</dbReference>
<dbReference type="EMBL" id="JAULSW010000003">
    <property type="protein sequence ID" value="KAK3386790.1"/>
    <property type="molecule type" value="Genomic_DNA"/>
</dbReference>
<dbReference type="PANTHER" id="PTHR31465:SF13">
    <property type="entry name" value="RTA1 DOMAIN PROTEIN-RELATED"/>
    <property type="match status" value="1"/>
</dbReference>
<keyword evidence="7" id="KW-1185">Reference proteome</keyword>
<feature type="transmembrane region" description="Helical" evidence="5">
    <location>
        <begin position="20"/>
        <end position="37"/>
    </location>
</feature>
<accession>A0AAE0NSR3</accession>
<keyword evidence="4 5" id="KW-0472">Membrane</keyword>
<evidence type="ECO:0000313" key="6">
    <source>
        <dbReference type="EMBL" id="KAK3386790.1"/>
    </source>
</evidence>
<gene>
    <name evidence="6" type="ORF">B0H63DRAFT_540864</name>
</gene>
<evidence type="ECO:0000313" key="7">
    <source>
        <dbReference type="Proteomes" id="UP001285441"/>
    </source>
</evidence>
<name>A0AAE0NSR3_9PEZI</name>
<evidence type="ECO:0000256" key="5">
    <source>
        <dbReference type="SAM" id="Phobius"/>
    </source>
</evidence>
<dbReference type="GO" id="GO:0016020">
    <property type="term" value="C:membrane"/>
    <property type="evidence" value="ECO:0007669"/>
    <property type="project" value="UniProtKB-SubCell"/>
</dbReference>
<feature type="transmembrane region" description="Helical" evidence="5">
    <location>
        <begin position="189"/>
        <end position="209"/>
    </location>
</feature>
<keyword evidence="3 5" id="KW-1133">Transmembrane helix</keyword>
<evidence type="ECO:0000256" key="3">
    <source>
        <dbReference type="ARBA" id="ARBA00022989"/>
    </source>
</evidence>
<proteinExistence type="predicted"/>
<keyword evidence="2 5" id="KW-0812">Transmembrane</keyword>
<dbReference type="InterPro" id="IPR007568">
    <property type="entry name" value="RTA1"/>
</dbReference>
<feature type="transmembrane region" description="Helical" evidence="5">
    <location>
        <begin position="158"/>
        <end position="177"/>
    </location>
</feature>
<comment type="subcellular location">
    <subcellularLocation>
        <location evidence="1">Membrane</location>
        <topology evidence="1">Multi-pass membrane protein</topology>
    </subcellularLocation>
</comment>
<evidence type="ECO:0008006" key="8">
    <source>
        <dbReference type="Google" id="ProtNLM"/>
    </source>
</evidence>
<sequence>MSDGSLAQGSVYLYVPNKGAAIFFTAAFASSGLFHLWQCFYYQCFKTTALLPFCCALLTAGFATRAYGAVHYDDAQVYTASTLLIYLSPHLANFQILGRVFHFVPYFASMHPARMLLTFACLTAVTELLTAMGVSYLANRALPEKLSRMGDSMMKASLIVQILIVSLFFLMAGIFHYCCRASGIGSPKVMRPMAVLCTSMALVLGRTLYRVAEHFSTAPNPSALDPSSLSPVVLNEWYFYVFDAALMLIGLVLWNVWHPRRYLPQSQTRYLAQDGVTVLKGPGWKDSRSLAETFLDPFAAMTNRGGHKKPFWEHNGYALKRRR</sequence>
<feature type="transmembrane region" description="Helical" evidence="5">
    <location>
        <begin position="49"/>
        <end position="70"/>
    </location>
</feature>
<feature type="transmembrane region" description="Helical" evidence="5">
    <location>
        <begin position="115"/>
        <end position="138"/>
    </location>
</feature>
<dbReference type="Pfam" id="PF04479">
    <property type="entry name" value="RTA1"/>
    <property type="match status" value="1"/>
</dbReference>
<protein>
    <recommendedName>
        <fullName evidence="8">RTA1 domain protein</fullName>
    </recommendedName>
</protein>